<feature type="region of interest" description="Disordered" evidence="10">
    <location>
        <begin position="904"/>
        <end position="923"/>
    </location>
</feature>
<comment type="caution">
    <text evidence="12">The sequence shown here is derived from an EMBL/GenBank/DDBJ whole genome shotgun (WGS) entry which is preliminary data.</text>
</comment>
<feature type="region of interest" description="Disordered" evidence="10">
    <location>
        <begin position="234"/>
        <end position="290"/>
    </location>
</feature>
<proteinExistence type="inferred from homology"/>
<evidence type="ECO:0000259" key="11">
    <source>
        <dbReference type="Pfam" id="PF08638"/>
    </source>
</evidence>
<feature type="domain" description="Mediator complex subunit MED14 N-terminal" evidence="11">
    <location>
        <begin position="319"/>
        <end position="524"/>
    </location>
</feature>
<evidence type="ECO:0000256" key="6">
    <source>
        <dbReference type="ARBA" id="ARBA00023163"/>
    </source>
</evidence>
<feature type="region of interest" description="Disordered" evidence="10">
    <location>
        <begin position="90"/>
        <end position="121"/>
    </location>
</feature>
<evidence type="ECO:0000256" key="10">
    <source>
        <dbReference type="SAM" id="MobiDB-lite"/>
    </source>
</evidence>
<keyword evidence="13" id="KW-1185">Reference proteome</keyword>
<dbReference type="Pfam" id="PF08638">
    <property type="entry name" value="Med14"/>
    <property type="match status" value="1"/>
</dbReference>
<feature type="region of interest" description="Disordered" evidence="10">
    <location>
        <begin position="1257"/>
        <end position="1299"/>
    </location>
</feature>
<evidence type="ECO:0000256" key="3">
    <source>
        <dbReference type="ARBA" id="ARBA00019619"/>
    </source>
</evidence>
<dbReference type="Pfam" id="PF26204">
    <property type="entry name" value="Med14_fung"/>
    <property type="match status" value="1"/>
</dbReference>
<dbReference type="GO" id="GO:0070847">
    <property type="term" value="C:core mediator complex"/>
    <property type="evidence" value="ECO:0007669"/>
    <property type="project" value="TreeGrafter"/>
</dbReference>
<sequence length="1299" mass="144314">MQGGGGGSGSSRSSGSSRTIGSLLDWTGLDWTGGGGSLLRSCLFTEQPTAVDACSMLIVPCACAKHYHSGLRDGPRAPYPTKACIPTLLPPNTPPPNPHPPPPCRRWSAPAASRPPADPVSYRLPAQRTLYAPVCRTHRGRDCHAIAAPTRPSTRHLLTHQHLNFLVIEGPLLESQQHASELANANHPARQSPITRGRPPHKQVPSHKPLLTRPPAQDTLGALSQACRGRECRGCGDANGSLNAKDVDSKKRSHDGKMVNGERAIARKDSPASAPAVRTPSFKSGSANGMSAPGAAGLTADKMAQLPPEITHIGPENYHPLSTLIQRVSQETYNELSEVLMQMREMKPTQVNGNFPNALGMPNPQDQEINKQKKILLLRFAMDNRAKFIKLLVLTEWGKKASVDVSKLIDLFAWTNQQSWAQNQIDDKIEQIKLAMNQARQLNPDIRTALEILGTGKAEWIPDMGFIPPPPMSAERALKLLRYMNTSLSTRMIVHEKVPQQLSKWRIENGRVTFTVDGHFEFDLLSFVEDSSDQFHFIDMRLLFSPAPVISSDSRFFSRLKLGVDNLLREQGLEACFEYLHNVTLSHKIFILATQANELLRAGWAGSLRSEFAHRILWIQYWVNRPGKKSWIEIGVSSNKPKDGKVSWRGSPVPSISVRWFREGVRVSDANLEFDWNHLSVERMIKHVIALHVGHLLSSTHQTLNPDLTAQTSLSKTEPSDCRLDVSIGSKHNTTTLSIEPTTGRYILRPANSLSSPAENAINRSLDPAVTGNAITQLLARSVLESVQRHAQQIGWKSVVRQALRMEVVKAAIKSSVLRFTLFWPRGWSTDTALAAIVDVTGLSWWICQIGEKGSSIIHAQRINTESPNGRSAPMSRTTLSSVERVAVQQYAYSVTLRALKEQGKSAELERETAPPRRPTSTGSVVRGWALHVKTSDLLSSLPGEPAWLEPEMVVTGHGLRSDYRNVWHIAKGTMVSEVAADMQKLMSASPQTNFSFLGGGQFSILLSIPFGQELVSELKARLRDLNRLRSFATTLSKREMRLKSSSLEQVEFQYSQQLSVKVLFGMGTDIQVKFPDKNPHNRIHSFLTDMINDRSPGLPVSLHGDNNGLDRFCTSLIWSRPLLTTLNEIENRVPGNVDNPAIHVHDLRTYRITYSNPPCSFDIKFKCGDDQMMWHIEDSEGKPLDLRPKILRNPNFKRLDTLKEVLAKLFREHGEYWWGVQTGFLAENNGISDVLKRLDDAIRSCYVQGGIKQELINPTMPSGGPARQPPNNNNRPAPMNRNPAGRNSGNNREVITID</sequence>
<gene>
    <name evidence="12" type="ORF">GRF29_103g321013</name>
</gene>
<keyword evidence="5 9" id="KW-0010">Activator</keyword>
<evidence type="ECO:0000256" key="8">
    <source>
        <dbReference type="ARBA" id="ARBA00032007"/>
    </source>
</evidence>
<accession>A0AAN6RG03</accession>
<evidence type="ECO:0000256" key="2">
    <source>
        <dbReference type="ARBA" id="ARBA00007813"/>
    </source>
</evidence>
<dbReference type="EMBL" id="WVTA01000009">
    <property type="protein sequence ID" value="KAK3207260.1"/>
    <property type="molecule type" value="Genomic_DNA"/>
</dbReference>
<organism evidence="12 13">
    <name type="scientific">Pseudopithomyces chartarum</name>
    <dbReference type="NCBI Taxonomy" id="1892770"/>
    <lineage>
        <taxon>Eukaryota</taxon>
        <taxon>Fungi</taxon>
        <taxon>Dikarya</taxon>
        <taxon>Ascomycota</taxon>
        <taxon>Pezizomycotina</taxon>
        <taxon>Dothideomycetes</taxon>
        <taxon>Pleosporomycetidae</taxon>
        <taxon>Pleosporales</taxon>
        <taxon>Massarineae</taxon>
        <taxon>Didymosphaeriaceae</taxon>
        <taxon>Pseudopithomyces</taxon>
    </lineage>
</organism>
<feature type="region of interest" description="Disordered" evidence="10">
    <location>
        <begin position="183"/>
        <end position="216"/>
    </location>
</feature>
<evidence type="ECO:0000256" key="9">
    <source>
        <dbReference type="RuleBase" id="RU365082"/>
    </source>
</evidence>
<dbReference type="GO" id="GO:0003712">
    <property type="term" value="F:transcription coregulator activity"/>
    <property type="evidence" value="ECO:0007669"/>
    <property type="project" value="UniProtKB-UniRule"/>
</dbReference>
<dbReference type="InterPro" id="IPR055122">
    <property type="entry name" value="Med14_N"/>
</dbReference>
<dbReference type="InterPro" id="IPR013947">
    <property type="entry name" value="Mediator_Med14"/>
</dbReference>
<comment type="subunit">
    <text evidence="9">Component of the Mediator complex.</text>
</comment>
<name>A0AAN6RG03_9PLEO</name>
<feature type="compositionally biased region" description="Polar residues" evidence="10">
    <location>
        <begin position="1289"/>
        <end position="1299"/>
    </location>
</feature>
<feature type="compositionally biased region" description="Low complexity" evidence="10">
    <location>
        <begin position="1264"/>
        <end position="1288"/>
    </location>
</feature>
<dbReference type="PANTHER" id="PTHR12809:SF2">
    <property type="entry name" value="MEDIATOR OF RNA POLYMERASE II TRANSCRIPTION SUBUNIT 14"/>
    <property type="match status" value="1"/>
</dbReference>
<feature type="compositionally biased region" description="Pro residues" evidence="10">
    <location>
        <begin position="90"/>
        <end position="104"/>
    </location>
</feature>
<protein>
    <recommendedName>
        <fullName evidence="3 9">Mediator of RNA polymerase II transcription subunit 14</fullName>
    </recommendedName>
    <alternativeName>
        <fullName evidence="8 9">Mediator complex subunit 14</fullName>
    </alternativeName>
</protein>
<dbReference type="Proteomes" id="UP001280581">
    <property type="component" value="Unassembled WGS sequence"/>
</dbReference>
<reference evidence="12 13" key="1">
    <citation type="submission" date="2021-02" db="EMBL/GenBank/DDBJ databases">
        <title>Genome assembly of Pseudopithomyces chartarum.</title>
        <authorList>
            <person name="Jauregui R."/>
            <person name="Singh J."/>
            <person name="Voisey C."/>
        </authorList>
    </citation>
    <scope>NUCLEOTIDE SEQUENCE [LARGE SCALE GENOMIC DNA]</scope>
    <source>
        <strain evidence="12 13">AGR01</strain>
    </source>
</reference>
<dbReference type="GO" id="GO:0016592">
    <property type="term" value="C:mediator complex"/>
    <property type="evidence" value="ECO:0007669"/>
    <property type="project" value="UniProtKB-UniRule"/>
</dbReference>
<evidence type="ECO:0000256" key="4">
    <source>
        <dbReference type="ARBA" id="ARBA00023015"/>
    </source>
</evidence>
<evidence type="ECO:0000256" key="7">
    <source>
        <dbReference type="ARBA" id="ARBA00023242"/>
    </source>
</evidence>
<feature type="compositionally biased region" description="Low complexity" evidence="10">
    <location>
        <begin position="105"/>
        <end position="115"/>
    </location>
</feature>
<comment type="subcellular location">
    <subcellularLocation>
        <location evidence="1 9">Nucleus</location>
    </subcellularLocation>
</comment>
<comment type="function">
    <text evidence="9">Component of the Mediator complex, a coactivator involved in the regulated transcription of nearly all RNA polymerase II-dependent genes. Mediator functions as a bridge to convey information from gene-specific regulatory proteins to the basal RNA polymerase II transcription machinery. Mediator is recruited to promoters by direct interactions with regulatory proteins and serves as a scaffold for the assembly of a functional preinitiation complex with RNA polymerase II and the general transcription factors.</text>
</comment>
<keyword evidence="6 9" id="KW-0804">Transcription</keyword>
<evidence type="ECO:0000313" key="12">
    <source>
        <dbReference type="EMBL" id="KAK3207260.1"/>
    </source>
</evidence>
<comment type="similarity">
    <text evidence="2 9">Belongs to the Mediator complex subunit 14 family.</text>
</comment>
<feature type="compositionally biased region" description="Basic and acidic residues" evidence="10">
    <location>
        <begin position="904"/>
        <end position="915"/>
    </location>
</feature>
<evidence type="ECO:0000313" key="13">
    <source>
        <dbReference type="Proteomes" id="UP001280581"/>
    </source>
</evidence>
<evidence type="ECO:0000256" key="1">
    <source>
        <dbReference type="ARBA" id="ARBA00004123"/>
    </source>
</evidence>
<dbReference type="PANTHER" id="PTHR12809">
    <property type="entry name" value="MEDIATOR COMPLEX SUBUNIT"/>
    <property type="match status" value="1"/>
</dbReference>
<dbReference type="GO" id="GO:0006357">
    <property type="term" value="P:regulation of transcription by RNA polymerase II"/>
    <property type="evidence" value="ECO:0007669"/>
    <property type="project" value="InterPro"/>
</dbReference>
<evidence type="ECO:0000256" key="5">
    <source>
        <dbReference type="ARBA" id="ARBA00023159"/>
    </source>
</evidence>
<keyword evidence="7 9" id="KW-0539">Nucleus</keyword>
<keyword evidence="4 9" id="KW-0805">Transcription regulation</keyword>